<gene>
    <name evidence="4" type="ordered locus">PF0310</name>
</gene>
<dbReference type="PaxDb" id="186497-PF0310"/>
<dbReference type="GO" id="GO:0016887">
    <property type="term" value="F:ATP hydrolysis activity"/>
    <property type="evidence" value="ECO:0007669"/>
    <property type="project" value="InterPro"/>
</dbReference>
<dbReference type="HOGENOM" id="CLU_000604_1_2_2"/>
<dbReference type="PANTHER" id="PTHR43613:SF1">
    <property type="entry name" value="ABC TRANSPORTER, ATP-BINDING PROTEIN"/>
    <property type="match status" value="1"/>
</dbReference>
<accession>Q8U3Z0</accession>
<organism evidence="4 5">
    <name type="scientific">Pyrococcus furiosus (strain ATCC 43587 / DSM 3638 / JCM 8422 / Vc1)</name>
    <dbReference type="NCBI Taxonomy" id="186497"/>
    <lineage>
        <taxon>Archaea</taxon>
        <taxon>Methanobacteriati</taxon>
        <taxon>Methanobacteriota</taxon>
        <taxon>Thermococci</taxon>
        <taxon>Thermococcales</taxon>
        <taxon>Thermococcaceae</taxon>
        <taxon>Pyrococcus</taxon>
    </lineage>
</organism>
<dbReference type="InterPro" id="IPR027417">
    <property type="entry name" value="P-loop_NTPase"/>
</dbReference>
<feature type="domain" description="ABC transporter" evidence="3">
    <location>
        <begin position="48"/>
        <end position="279"/>
    </location>
</feature>
<keyword evidence="5" id="KW-1185">Reference proteome</keyword>
<dbReference type="PhylomeDB" id="Q8U3Z0"/>
<dbReference type="eggNOG" id="arCOG00194">
    <property type="taxonomic scope" value="Archaea"/>
</dbReference>
<evidence type="ECO:0000313" key="5">
    <source>
        <dbReference type="Proteomes" id="UP000001013"/>
    </source>
</evidence>
<protein>
    <submittedName>
        <fullName evidence="4">Daunorubicin resistance ATP-binding protein homolog drrA</fullName>
    </submittedName>
</protein>
<dbReference type="GO" id="GO:0005524">
    <property type="term" value="F:ATP binding"/>
    <property type="evidence" value="ECO:0007669"/>
    <property type="project" value="UniProtKB-KW"/>
</dbReference>
<dbReference type="KEGG" id="pfu:PF0310"/>
<sequence>MQGERVDFSCGWIRNRVHWRILKDFRSSTFWSYARNSWCHGGEKMKAIVVEDLEKDYGKVKALKGISFEVKEGEIFGLIGPNGAGKSTTLKILATLLVPTGGRAEIFGYDVVEEAEEVRKLISYLPEEAGAYKNLTGYEYLEFMAKLYAKTGKDYKKMLETGVELSGLGERLKDRISTYSKGMTRKLLLARALMVEPKLAILDEPASGLDIINAYSIRQTIKQFAREKGITFLLSSHNMLEVEFLCDRVALINKGRIVEIGTPKELKEKYNAENLEEVFMSIVGGKKVE</sequence>
<dbReference type="InterPro" id="IPR003439">
    <property type="entry name" value="ABC_transporter-like_ATP-bd"/>
</dbReference>
<dbReference type="PANTHER" id="PTHR43613">
    <property type="entry name" value="ABC TRANSPORTER, ATP-BINDING PROTEIN"/>
    <property type="match status" value="1"/>
</dbReference>
<dbReference type="PROSITE" id="PS50893">
    <property type="entry name" value="ABC_TRANSPORTER_2"/>
    <property type="match status" value="1"/>
</dbReference>
<evidence type="ECO:0000256" key="1">
    <source>
        <dbReference type="ARBA" id="ARBA00022741"/>
    </source>
</evidence>
<dbReference type="InterPro" id="IPR003593">
    <property type="entry name" value="AAA+_ATPase"/>
</dbReference>
<dbReference type="Pfam" id="PF00005">
    <property type="entry name" value="ABC_tran"/>
    <property type="match status" value="1"/>
</dbReference>
<name>Q8U3Z0_PYRFU</name>
<dbReference type="STRING" id="186497.PF0310"/>
<evidence type="ECO:0000256" key="2">
    <source>
        <dbReference type="ARBA" id="ARBA00022840"/>
    </source>
</evidence>
<evidence type="ECO:0000259" key="3">
    <source>
        <dbReference type="PROSITE" id="PS50893"/>
    </source>
</evidence>
<dbReference type="SUPFAM" id="SSF52540">
    <property type="entry name" value="P-loop containing nucleoside triphosphate hydrolases"/>
    <property type="match status" value="1"/>
</dbReference>
<reference evidence="4 5" key="1">
    <citation type="journal article" date="1999" name="Genetics">
        <title>Divergence of the hyperthermophilic archaea Pyrococcus furiosus and P. horikoshii inferred from complete genomic sequences.</title>
        <authorList>
            <person name="Maeder D.L."/>
            <person name="Weiss R.B."/>
            <person name="Dunn D.M."/>
            <person name="Cherry J.L."/>
            <person name="Gonzalez J.M."/>
            <person name="DiRuggiero J."/>
            <person name="Robb F.T."/>
        </authorList>
    </citation>
    <scope>NUCLEOTIDE SEQUENCE [LARGE SCALE GENOMIC DNA]</scope>
    <source>
        <strain evidence="5">ATCC 43587 / DSM 3638 / JCM 8422 / Vc1</strain>
    </source>
</reference>
<dbReference type="AlphaFoldDB" id="Q8U3Z0"/>
<dbReference type="SMART" id="SM00382">
    <property type="entry name" value="AAA"/>
    <property type="match status" value="1"/>
</dbReference>
<dbReference type="PATRIC" id="fig|186497.12.peg.325"/>
<dbReference type="Gene3D" id="3.40.50.300">
    <property type="entry name" value="P-loop containing nucleotide triphosphate hydrolases"/>
    <property type="match status" value="1"/>
</dbReference>
<dbReference type="Proteomes" id="UP000001013">
    <property type="component" value="Chromosome"/>
</dbReference>
<proteinExistence type="predicted"/>
<dbReference type="EMBL" id="AE009950">
    <property type="protein sequence ID" value="AAL80434.1"/>
    <property type="molecule type" value="Genomic_DNA"/>
</dbReference>
<keyword evidence="2 4" id="KW-0067">ATP-binding</keyword>
<evidence type="ECO:0000313" key="4">
    <source>
        <dbReference type="EMBL" id="AAL80434.1"/>
    </source>
</evidence>
<keyword evidence="1" id="KW-0547">Nucleotide-binding</keyword>